<dbReference type="Pfam" id="PF02516">
    <property type="entry name" value="STT3"/>
    <property type="match status" value="1"/>
</dbReference>
<feature type="transmembrane region" description="Helical" evidence="16">
    <location>
        <begin position="142"/>
        <end position="172"/>
    </location>
</feature>
<comment type="subcellular location">
    <subcellularLocation>
        <location evidence="3">Endomembrane system</location>
        <topology evidence="3">Multi-pass membrane protein</topology>
    </subcellularLocation>
</comment>
<name>A0ABN9PZ89_9DINO</name>
<evidence type="ECO:0000256" key="11">
    <source>
        <dbReference type="ARBA" id="ARBA00022842"/>
    </source>
</evidence>
<keyword evidence="13 16" id="KW-0472">Membrane</keyword>
<evidence type="ECO:0000313" key="18">
    <source>
        <dbReference type="EMBL" id="CAK0797305.1"/>
    </source>
</evidence>
<feature type="transmembrane region" description="Helical" evidence="16">
    <location>
        <begin position="56"/>
        <end position="75"/>
    </location>
</feature>
<evidence type="ECO:0000256" key="4">
    <source>
        <dbReference type="ARBA" id="ARBA00004922"/>
    </source>
</evidence>
<evidence type="ECO:0000256" key="6">
    <source>
        <dbReference type="ARBA" id="ARBA00012605"/>
    </source>
</evidence>
<feature type="transmembrane region" description="Helical" evidence="16">
    <location>
        <begin position="331"/>
        <end position="348"/>
    </location>
</feature>
<protein>
    <recommendedName>
        <fullName evidence="6">dolichyl-diphosphooligosaccharide--protein glycotransferase</fullName>
        <ecNumber evidence="6">2.4.99.18</ecNumber>
    </recommendedName>
</protein>
<keyword evidence="12 16" id="KW-1133">Transmembrane helix</keyword>
<evidence type="ECO:0000256" key="3">
    <source>
        <dbReference type="ARBA" id="ARBA00004127"/>
    </source>
</evidence>
<dbReference type="PANTHER" id="PTHR13872:SF1">
    <property type="entry name" value="DOLICHYL-DIPHOSPHOOLIGOSACCHARIDE--PROTEIN GLYCOSYLTRANSFERASE SUBUNIT STT3B"/>
    <property type="match status" value="1"/>
</dbReference>
<keyword evidence="14" id="KW-0464">Manganese</keyword>
<feature type="transmembrane region" description="Helical" evidence="16">
    <location>
        <begin position="184"/>
        <end position="205"/>
    </location>
</feature>
<evidence type="ECO:0000256" key="13">
    <source>
        <dbReference type="ARBA" id="ARBA00023136"/>
    </source>
</evidence>
<evidence type="ECO:0000256" key="12">
    <source>
        <dbReference type="ARBA" id="ARBA00022989"/>
    </source>
</evidence>
<keyword evidence="7" id="KW-0328">Glycosyltransferase</keyword>
<keyword evidence="8" id="KW-0808">Transferase</keyword>
<feature type="transmembrane region" description="Helical" evidence="16">
    <location>
        <begin position="211"/>
        <end position="231"/>
    </location>
</feature>
<comment type="caution">
    <text evidence="18">The sequence shown here is derived from an EMBL/GenBank/DDBJ whole genome shotgun (WGS) entry which is preliminary data.</text>
</comment>
<evidence type="ECO:0000313" key="19">
    <source>
        <dbReference type="Proteomes" id="UP001189429"/>
    </source>
</evidence>
<comment type="catalytic activity">
    <reaction evidence="15">
        <text>a di-trans,poly-cis-dolichyl diphosphooligosaccharide + L-asparaginyl-[protein] = N(4)-(oligosaccharide-(1-&gt;4)-N-acetyl-beta-D-glucosaminyl-(1-&gt;4)-N-acetyl-beta-D-glucosaminyl)-L-asparaginyl-[protein] + a di-trans,poly-cis-dolichyl diphosphate + H(+)</text>
        <dbReference type="Rhea" id="RHEA:22980"/>
        <dbReference type="Rhea" id="RHEA-COMP:12804"/>
        <dbReference type="Rhea" id="RHEA-COMP:12805"/>
        <dbReference type="Rhea" id="RHEA-COMP:19506"/>
        <dbReference type="Rhea" id="RHEA-COMP:19509"/>
        <dbReference type="ChEBI" id="CHEBI:15378"/>
        <dbReference type="ChEBI" id="CHEBI:50347"/>
        <dbReference type="ChEBI" id="CHEBI:57497"/>
        <dbReference type="ChEBI" id="CHEBI:57570"/>
        <dbReference type="ChEBI" id="CHEBI:132529"/>
        <dbReference type="EC" id="2.4.99.18"/>
    </reaction>
</comment>
<gene>
    <name evidence="18" type="ORF">PCOR1329_LOCUS6438</name>
</gene>
<comment type="pathway">
    <text evidence="4">Protein modification; protein glycosylation.</text>
</comment>
<evidence type="ECO:0000256" key="15">
    <source>
        <dbReference type="ARBA" id="ARBA00048829"/>
    </source>
</evidence>
<evidence type="ECO:0000256" key="2">
    <source>
        <dbReference type="ARBA" id="ARBA00001946"/>
    </source>
</evidence>
<evidence type="ECO:0000256" key="5">
    <source>
        <dbReference type="ARBA" id="ARBA00010810"/>
    </source>
</evidence>
<dbReference type="InterPro" id="IPR003674">
    <property type="entry name" value="Oligo_trans_STT3"/>
</dbReference>
<dbReference type="EC" id="2.4.99.18" evidence="6"/>
<evidence type="ECO:0000256" key="7">
    <source>
        <dbReference type="ARBA" id="ARBA00022676"/>
    </source>
</evidence>
<keyword evidence="10" id="KW-0479">Metal-binding</keyword>
<feature type="domain" description="Oligosaccharyl transferase STT3 N-terminal" evidence="17">
    <location>
        <begin position="48"/>
        <end position="306"/>
    </location>
</feature>
<evidence type="ECO:0000256" key="9">
    <source>
        <dbReference type="ARBA" id="ARBA00022692"/>
    </source>
</evidence>
<evidence type="ECO:0000256" key="8">
    <source>
        <dbReference type="ARBA" id="ARBA00022679"/>
    </source>
</evidence>
<dbReference type="PANTHER" id="PTHR13872">
    <property type="entry name" value="DOLICHYL-DIPHOSPHOOLIGOSACCHARIDE--PROTEIN GLYCOSYLTRANSFERASE SUBUNIT"/>
    <property type="match status" value="1"/>
</dbReference>
<comment type="cofactor">
    <cofactor evidence="2">
        <name>Mg(2+)</name>
        <dbReference type="ChEBI" id="CHEBI:18420"/>
    </cofactor>
</comment>
<feature type="transmembrane region" description="Helical" evidence="16">
    <location>
        <begin position="81"/>
        <end position="100"/>
    </location>
</feature>
<comment type="cofactor">
    <cofactor evidence="1">
        <name>Mn(2+)</name>
        <dbReference type="ChEBI" id="CHEBI:29035"/>
    </cofactor>
</comment>
<evidence type="ECO:0000256" key="10">
    <source>
        <dbReference type="ARBA" id="ARBA00022723"/>
    </source>
</evidence>
<accession>A0ABN9PZ89</accession>
<keyword evidence="19" id="KW-1185">Reference proteome</keyword>
<keyword evidence="11" id="KW-0460">Magnesium</keyword>
<reference evidence="18" key="1">
    <citation type="submission" date="2023-10" db="EMBL/GenBank/DDBJ databases">
        <authorList>
            <person name="Chen Y."/>
            <person name="Shah S."/>
            <person name="Dougan E. K."/>
            <person name="Thang M."/>
            <person name="Chan C."/>
        </authorList>
    </citation>
    <scope>NUCLEOTIDE SEQUENCE [LARGE SCALE GENOMIC DNA]</scope>
</reference>
<dbReference type="Proteomes" id="UP001189429">
    <property type="component" value="Unassembled WGS sequence"/>
</dbReference>
<dbReference type="EMBL" id="CAUYUJ010001725">
    <property type="protein sequence ID" value="CAK0797305.1"/>
    <property type="molecule type" value="Genomic_DNA"/>
</dbReference>
<evidence type="ECO:0000256" key="16">
    <source>
        <dbReference type="SAM" id="Phobius"/>
    </source>
</evidence>
<keyword evidence="9 16" id="KW-0812">Transmembrane</keyword>
<feature type="transmembrane region" description="Helical" evidence="16">
    <location>
        <begin position="112"/>
        <end position="130"/>
    </location>
</feature>
<comment type="similarity">
    <text evidence="5">Belongs to the STT3 family.</text>
</comment>
<evidence type="ECO:0000259" key="17">
    <source>
        <dbReference type="Pfam" id="PF02516"/>
    </source>
</evidence>
<evidence type="ECO:0000256" key="14">
    <source>
        <dbReference type="ARBA" id="ARBA00023211"/>
    </source>
</evidence>
<organism evidence="18 19">
    <name type="scientific">Prorocentrum cordatum</name>
    <dbReference type="NCBI Taxonomy" id="2364126"/>
    <lineage>
        <taxon>Eukaryota</taxon>
        <taxon>Sar</taxon>
        <taxon>Alveolata</taxon>
        <taxon>Dinophyceae</taxon>
        <taxon>Prorocentrales</taxon>
        <taxon>Prorocentraceae</taxon>
        <taxon>Prorocentrum</taxon>
    </lineage>
</organism>
<proteinExistence type="inferred from homology"/>
<dbReference type="InterPro" id="IPR048307">
    <property type="entry name" value="STT3_N"/>
</dbReference>
<evidence type="ECO:0000256" key="1">
    <source>
        <dbReference type="ARBA" id="ARBA00001936"/>
    </source>
</evidence>
<feature type="transmembrane region" description="Helical" evidence="16">
    <location>
        <begin position="243"/>
        <end position="265"/>
    </location>
</feature>
<sequence>MQIVSVWIWEALKLVPERKAVWLPEEWRSEVPRWLLAYLPNQGRPLAFGPMTLNDVCVMVPAWFGSVATLFTYWLTAEISGSTSAGAFAACVMAIIPAHIMRSYAGEFDNECVAMTTFVAFLWLWCRAVRTPGSWPWSVLAGVMYVCAACTWGGYIFVNNIVAMHAAVIVVLGKHNYGLYRSYTILWIIGSLGASCVPVIGWAPIRSLEQMPALLTFFVFQVMQVCDLYRAAQRGGMSAWKFFFFRCGVFAVLVGLAAGAAYTLWELGFFMPLGARIRGLFLKAQKTGNPLVDSVAEHQPSSSQAYERLLGDPRYLSALGLLLFSWHQATPAKFLVSIYAVVSYYYSLKCPG</sequence>